<reference evidence="3" key="1">
    <citation type="submission" date="2023-05" db="EMBL/GenBank/DDBJ databases">
        <authorList>
            <person name="Huff M."/>
        </authorList>
    </citation>
    <scope>NUCLEOTIDE SEQUENCE</scope>
</reference>
<name>A0AAD2AC40_9LAMI</name>
<evidence type="ECO:0000256" key="2">
    <source>
        <dbReference type="PROSITE-ProRule" id="PRU00708"/>
    </source>
</evidence>
<dbReference type="Pfam" id="PF12854">
    <property type="entry name" value="PPR_1"/>
    <property type="match status" value="2"/>
</dbReference>
<dbReference type="PANTHER" id="PTHR45613:SF9">
    <property type="entry name" value="MITOCHONDRIAL GROUP I INTRON SPLICING FACTOR CCM1"/>
    <property type="match status" value="1"/>
</dbReference>
<evidence type="ECO:0000313" key="4">
    <source>
        <dbReference type="Proteomes" id="UP000834106"/>
    </source>
</evidence>
<organism evidence="3 4">
    <name type="scientific">Fraxinus pennsylvanica</name>
    <dbReference type="NCBI Taxonomy" id="56036"/>
    <lineage>
        <taxon>Eukaryota</taxon>
        <taxon>Viridiplantae</taxon>
        <taxon>Streptophyta</taxon>
        <taxon>Embryophyta</taxon>
        <taxon>Tracheophyta</taxon>
        <taxon>Spermatophyta</taxon>
        <taxon>Magnoliopsida</taxon>
        <taxon>eudicotyledons</taxon>
        <taxon>Gunneridae</taxon>
        <taxon>Pentapetalae</taxon>
        <taxon>asterids</taxon>
        <taxon>lamiids</taxon>
        <taxon>Lamiales</taxon>
        <taxon>Oleaceae</taxon>
        <taxon>Oleeae</taxon>
        <taxon>Fraxinus</taxon>
    </lineage>
</organism>
<feature type="repeat" description="PPR" evidence="2">
    <location>
        <begin position="178"/>
        <end position="212"/>
    </location>
</feature>
<dbReference type="PANTHER" id="PTHR45613">
    <property type="entry name" value="PENTATRICOPEPTIDE REPEAT-CONTAINING PROTEIN"/>
    <property type="match status" value="1"/>
</dbReference>
<dbReference type="Gene3D" id="1.25.40.10">
    <property type="entry name" value="Tetratricopeptide repeat domain"/>
    <property type="match status" value="2"/>
</dbReference>
<sequence length="214" mass="23575">MLARGIGLDIVTYGALISRLCAANKLEIAVEVEDHMVNSLSPDNMIFATLARAYFKAGNLKAALDEYKESLSQGFEPDVVTLTTLIDGLCKDGHLNEVKGHFSKSKANEVVYSALIDGMCKEGEFSQVQMLCKDMAEAGIVPDKYIYTSWIAGLCKQRDLVEAFRLKNKMVKEGITPDLLTYSSLIFGLTNKGPMIEAMQVFTDMLEKGITPDM</sequence>
<proteinExistence type="predicted"/>
<dbReference type="InterPro" id="IPR002885">
    <property type="entry name" value="PPR_rpt"/>
</dbReference>
<protein>
    <recommendedName>
        <fullName evidence="5">Pentatricopeptide repeat-containing protein</fullName>
    </recommendedName>
</protein>
<gene>
    <name evidence="3" type="ORF">FPE_LOCUS32921</name>
</gene>
<feature type="repeat" description="PPR" evidence="2">
    <location>
        <begin position="43"/>
        <end position="77"/>
    </location>
</feature>
<evidence type="ECO:0008006" key="5">
    <source>
        <dbReference type="Google" id="ProtNLM"/>
    </source>
</evidence>
<keyword evidence="1" id="KW-0677">Repeat</keyword>
<feature type="repeat" description="PPR" evidence="2">
    <location>
        <begin position="143"/>
        <end position="177"/>
    </location>
</feature>
<accession>A0AAD2AC40</accession>
<dbReference type="Proteomes" id="UP000834106">
    <property type="component" value="Chromosome 21"/>
</dbReference>
<keyword evidence="4" id="KW-1185">Reference proteome</keyword>
<dbReference type="Pfam" id="PF13041">
    <property type="entry name" value="PPR_2"/>
    <property type="match status" value="1"/>
</dbReference>
<feature type="repeat" description="PPR" evidence="2">
    <location>
        <begin position="108"/>
        <end position="142"/>
    </location>
</feature>
<dbReference type="Pfam" id="PF01535">
    <property type="entry name" value="PPR"/>
    <property type="match status" value="1"/>
</dbReference>
<dbReference type="EMBL" id="OU503056">
    <property type="protein sequence ID" value="CAI9785491.1"/>
    <property type="molecule type" value="Genomic_DNA"/>
</dbReference>
<dbReference type="PROSITE" id="PS51375">
    <property type="entry name" value="PPR"/>
    <property type="match status" value="4"/>
</dbReference>
<evidence type="ECO:0000256" key="1">
    <source>
        <dbReference type="ARBA" id="ARBA00022737"/>
    </source>
</evidence>
<dbReference type="NCBIfam" id="TIGR00756">
    <property type="entry name" value="PPR"/>
    <property type="match status" value="4"/>
</dbReference>
<dbReference type="InterPro" id="IPR011990">
    <property type="entry name" value="TPR-like_helical_dom_sf"/>
</dbReference>
<dbReference type="AlphaFoldDB" id="A0AAD2AC40"/>
<evidence type="ECO:0000313" key="3">
    <source>
        <dbReference type="EMBL" id="CAI9785491.1"/>
    </source>
</evidence>